<evidence type="ECO:0000256" key="10">
    <source>
        <dbReference type="ARBA" id="ARBA00022989"/>
    </source>
</evidence>
<proteinExistence type="predicted"/>
<feature type="modified residue" description="4-aspartylphosphate" evidence="14">
    <location>
        <position position="647"/>
    </location>
</feature>
<evidence type="ECO:0000313" key="20">
    <source>
        <dbReference type="Proteomes" id="UP000285530"/>
    </source>
</evidence>
<evidence type="ECO:0000313" key="19">
    <source>
        <dbReference type="EMBL" id="RJL06176.1"/>
    </source>
</evidence>
<gene>
    <name evidence="19" type="ORF">D3P06_04525</name>
</gene>
<dbReference type="InterPro" id="IPR004358">
    <property type="entry name" value="Sig_transdc_His_kin-like_C"/>
</dbReference>
<dbReference type="Gene3D" id="3.30.565.10">
    <property type="entry name" value="Histidine kinase-like ATPase, C-terminal domain"/>
    <property type="match status" value="1"/>
</dbReference>
<dbReference type="InterPro" id="IPR003661">
    <property type="entry name" value="HisK_dim/P_dom"/>
</dbReference>
<dbReference type="PROSITE" id="PS50109">
    <property type="entry name" value="HIS_KIN"/>
    <property type="match status" value="1"/>
</dbReference>
<dbReference type="SMART" id="SM00448">
    <property type="entry name" value="REC"/>
    <property type="match status" value="2"/>
</dbReference>
<organism evidence="19 20">
    <name type="scientific">Paracoccus aestuarii</name>
    <dbReference type="NCBI Taxonomy" id="453842"/>
    <lineage>
        <taxon>Bacteria</taxon>
        <taxon>Pseudomonadati</taxon>
        <taxon>Pseudomonadota</taxon>
        <taxon>Alphaproteobacteria</taxon>
        <taxon>Rhodobacterales</taxon>
        <taxon>Paracoccaceae</taxon>
        <taxon>Paracoccus</taxon>
    </lineage>
</organism>
<keyword evidence="11" id="KW-0902">Two-component regulatory system</keyword>
<evidence type="ECO:0000256" key="9">
    <source>
        <dbReference type="ARBA" id="ARBA00022840"/>
    </source>
</evidence>
<feature type="modified residue" description="Phosphohistidine" evidence="13">
    <location>
        <position position="792"/>
    </location>
</feature>
<sequence>MSIELNGLRTRYGRLLVILFWAHVPLLGLAALWVGLMDPWLAMALGAGLAVAYHLCWWRYGTAPVTRNLSAVALVGEPALFLLVFDGHGWQMDMHMYFYAVLALNLAWFDRRALMVSATAITLHHLVLFYLLPNAVFTTDGELARVLLHGAIVAFQTAVLIWVSDKVVQSFDRIGRMSDEIVAKGRALEERTREAEEANRAKSMFLANMSHEIRTPINAILGFCHLVQRSRLEPRQRDQIGRISTAGGVLLRLINDLLDFSKNEAGALTLEQRPFDLRSAMSVQVQLVADTMAARNLTLRQRIDPSLPQVLVGDELRLNHVLLNLLSNAVKFASDGEILLEARLAAPEGDGVRIEISVTDCGIGMTEDQIRQVFSPFTQADSSTTRRFGGTGLGLAICRQIVEQMDGWIRVESQPDRGSTFTYSVRLGLGDPALADAVLPCGAIRALRVLVADDSPIALKMLEEIFARWQMGVTLTQTGAEALELIRAADARGAGFDLVILDWKMPQMDGLQVLRALPRLDLARMPATMIMTGQGVSAVMQEAAGEPIDLFLAKPINATTLLESLRQLPRLDDHDPLADGDAPTGPRLPVTLQGQRVLLVEDNAINREIATALLGDAGVQVDWAENGLIACRMVEEGADLYAAVLMDMQMPEMDGLTATRRIRRTVSAERLPIIALTAHAYDEERRACLEAGMCAHVTKPIDPDHLIDMLARHMRPIAPAATAAPEPLVRAGDLPDRLPPFDIGAALARVAGKRDLLRRLILAFGQGNRDLADRIEAALDQGATEDACRMAHTLKGVAASLELSAVARIAGALEAALSSGADGRAILADLHAPLALAVEAAASLRPAPPPLGDARPAVALDDAAIAPLVARLRDQVRRRSMAARGSFDALAEALRLDPAQLADHPMRSALLRLDYAAAAALLDGPLFAPDPART</sequence>
<keyword evidence="9" id="KW-0067">ATP-binding</keyword>
<accession>A0A418ZZZ9</accession>
<dbReference type="CDD" id="cd00088">
    <property type="entry name" value="HPT"/>
    <property type="match status" value="1"/>
</dbReference>
<evidence type="ECO:0000256" key="5">
    <source>
        <dbReference type="ARBA" id="ARBA00022679"/>
    </source>
</evidence>
<dbReference type="SUPFAM" id="SSF52172">
    <property type="entry name" value="CheY-like"/>
    <property type="match status" value="2"/>
</dbReference>
<keyword evidence="6 15" id="KW-0812">Transmembrane</keyword>
<dbReference type="Gene3D" id="1.10.287.130">
    <property type="match status" value="1"/>
</dbReference>
<dbReference type="CDD" id="cd00082">
    <property type="entry name" value="HisKA"/>
    <property type="match status" value="1"/>
</dbReference>
<evidence type="ECO:0000256" key="8">
    <source>
        <dbReference type="ARBA" id="ARBA00022777"/>
    </source>
</evidence>
<keyword evidence="4 14" id="KW-0597">Phosphoprotein</keyword>
<evidence type="ECO:0000259" key="18">
    <source>
        <dbReference type="PROSITE" id="PS50894"/>
    </source>
</evidence>
<comment type="caution">
    <text evidence="19">The sequence shown here is derived from an EMBL/GenBank/DDBJ whole genome shotgun (WGS) entry which is preliminary data.</text>
</comment>
<feature type="transmembrane region" description="Helical" evidence="15">
    <location>
        <begin position="40"/>
        <end position="60"/>
    </location>
</feature>
<dbReference type="PROSITE" id="PS50894">
    <property type="entry name" value="HPT"/>
    <property type="match status" value="1"/>
</dbReference>
<dbReference type="InterPro" id="IPR008207">
    <property type="entry name" value="Sig_transdc_His_kin_Hpt_dom"/>
</dbReference>
<dbReference type="InterPro" id="IPR003594">
    <property type="entry name" value="HATPase_dom"/>
</dbReference>
<evidence type="ECO:0000256" key="11">
    <source>
        <dbReference type="ARBA" id="ARBA00023012"/>
    </source>
</evidence>
<dbReference type="GO" id="GO:0005524">
    <property type="term" value="F:ATP binding"/>
    <property type="evidence" value="ECO:0007669"/>
    <property type="project" value="UniProtKB-KW"/>
</dbReference>
<comment type="subcellular location">
    <subcellularLocation>
        <location evidence="2">Membrane</location>
    </subcellularLocation>
</comment>
<dbReference type="AlphaFoldDB" id="A0A418ZZZ9"/>
<keyword evidence="10 15" id="KW-1133">Transmembrane helix</keyword>
<dbReference type="SMART" id="SM00387">
    <property type="entry name" value="HATPase_c"/>
    <property type="match status" value="1"/>
</dbReference>
<feature type="domain" description="HPt" evidence="18">
    <location>
        <begin position="753"/>
        <end position="851"/>
    </location>
</feature>
<dbReference type="PRINTS" id="PR00344">
    <property type="entry name" value="BCTRLSENSOR"/>
</dbReference>
<dbReference type="InterPro" id="IPR011006">
    <property type="entry name" value="CheY-like_superfamily"/>
</dbReference>
<dbReference type="CDD" id="cd17546">
    <property type="entry name" value="REC_hyHK_CKI1_RcsC-like"/>
    <property type="match status" value="1"/>
</dbReference>
<feature type="domain" description="Histidine kinase" evidence="16">
    <location>
        <begin position="208"/>
        <end position="429"/>
    </location>
</feature>
<dbReference type="InterPro" id="IPR036097">
    <property type="entry name" value="HisK_dim/P_sf"/>
</dbReference>
<evidence type="ECO:0000256" key="6">
    <source>
        <dbReference type="ARBA" id="ARBA00022692"/>
    </source>
</evidence>
<keyword evidence="5" id="KW-0808">Transferase</keyword>
<evidence type="ECO:0000256" key="7">
    <source>
        <dbReference type="ARBA" id="ARBA00022741"/>
    </source>
</evidence>
<dbReference type="PROSITE" id="PS50110">
    <property type="entry name" value="RESPONSE_REGULATORY"/>
    <property type="match status" value="2"/>
</dbReference>
<evidence type="ECO:0000256" key="12">
    <source>
        <dbReference type="ARBA" id="ARBA00023136"/>
    </source>
</evidence>
<dbReference type="Gene3D" id="3.40.50.2300">
    <property type="match status" value="2"/>
</dbReference>
<dbReference type="RefSeq" id="WP_119885421.1">
    <property type="nucleotide sequence ID" value="NZ_CP067169.1"/>
</dbReference>
<dbReference type="Pfam" id="PF00072">
    <property type="entry name" value="Response_reg"/>
    <property type="match status" value="2"/>
</dbReference>
<dbReference type="PANTHER" id="PTHR45339:SF5">
    <property type="entry name" value="HISTIDINE KINASE"/>
    <property type="match status" value="1"/>
</dbReference>
<dbReference type="SMART" id="SM00388">
    <property type="entry name" value="HisKA"/>
    <property type="match status" value="1"/>
</dbReference>
<feature type="transmembrane region" description="Helical" evidence="15">
    <location>
        <begin position="143"/>
        <end position="163"/>
    </location>
</feature>
<dbReference type="SUPFAM" id="SSF55874">
    <property type="entry name" value="ATPase domain of HSP90 chaperone/DNA topoisomerase II/histidine kinase"/>
    <property type="match status" value="1"/>
</dbReference>
<dbReference type="InterPro" id="IPR036641">
    <property type="entry name" value="HPT_dom_sf"/>
</dbReference>
<keyword evidence="20" id="KW-1185">Reference proteome</keyword>
<protein>
    <recommendedName>
        <fullName evidence="3">histidine kinase</fullName>
        <ecNumber evidence="3">2.7.13.3</ecNumber>
    </recommendedName>
</protein>
<feature type="transmembrane region" description="Helical" evidence="15">
    <location>
        <begin position="112"/>
        <end position="131"/>
    </location>
</feature>
<reference evidence="19 20" key="1">
    <citation type="submission" date="2018-09" db="EMBL/GenBank/DDBJ databases">
        <title>Paracoccus onubensis nov. sp. a moderate halophilic bacterium isolated from Gruta de las Maravillas (Aracena, Spain).</title>
        <authorList>
            <person name="Jurado V."/>
            <person name="Gutierrez-Patricio S."/>
            <person name="Gonzalez-Pimentel J.L."/>
            <person name="Laiz L."/>
            <person name="Saiz-Jimenez C."/>
        </authorList>
    </citation>
    <scope>NUCLEOTIDE SEQUENCE [LARGE SCALE GENOMIC DNA]</scope>
    <source>
        <strain evidence="19 20">DSM 19484</strain>
    </source>
</reference>
<dbReference type="SUPFAM" id="SSF47384">
    <property type="entry name" value="Homodimeric domain of signal transducing histidine kinase"/>
    <property type="match status" value="1"/>
</dbReference>
<dbReference type="InterPro" id="IPR005467">
    <property type="entry name" value="His_kinase_dom"/>
</dbReference>
<dbReference type="EC" id="2.7.13.3" evidence="3"/>
<dbReference type="CDD" id="cd00156">
    <property type="entry name" value="REC"/>
    <property type="match status" value="1"/>
</dbReference>
<dbReference type="SUPFAM" id="SSF47226">
    <property type="entry name" value="Histidine-containing phosphotransfer domain, HPT domain"/>
    <property type="match status" value="1"/>
</dbReference>
<evidence type="ECO:0000256" key="3">
    <source>
        <dbReference type="ARBA" id="ARBA00012438"/>
    </source>
</evidence>
<dbReference type="InterPro" id="IPR036890">
    <property type="entry name" value="HATPase_C_sf"/>
</dbReference>
<keyword evidence="8" id="KW-0418">Kinase</keyword>
<name>A0A418ZZZ9_9RHOB</name>
<evidence type="ECO:0000256" key="4">
    <source>
        <dbReference type="ARBA" id="ARBA00022553"/>
    </source>
</evidence>
<feature type="domain" description="Response regulatory" evidence="17">
    <location>
        <begin position="448"/>
        <end position="569"/>
    </location>
</feature>
<dbReference type="Pfam" id="PF00512">
    <property type="entry name" value="HisKA"/>
    <property type="match status" value="1"/>
</dbReference>
<dbReference type="GO" id="GO:0005886">
    <property type="term" value="C:plasma membrane"/>
    <property type="evidence" value="ECO:0007669"/>
    <property type="project" value="UniProtKB-SubCell"/>
</dbReference>
<evidence type="ECO:0000256" key="15">
    <source>
        <dbReference type="SAM" id="Phobius"/>
    </source>
</evidence>
<evidence type="ECO:0000256" key="1">
    <source>
        <dbReference type="ARBA" id="ARBA00000085"/>
    </source>
</evidence>
<dbReference type="OrthoDB" id="9801651at2"/>
<feature type="modified residue" description="4-aspartylphosphate" evidence="14">
    <location>
        <position position="502"/>
    </location>
</feature>
<evidence type="ECO:0000259" key="16">
    <source>
        <dbReference type="PROSITE" id="PS50109"/>
    </source>
</evidence>
<feature type="transmembrane region" description="Helical" evidence="15">
    <location>
        <begin position="12"/>
        <end position="34"/>
    </location>
</feature>
<dbReference type="FunFam" id="3.30.565.10:FF:000010">
    <property type="entry name" value="Sensor histidine kinase RcsC"/>
    <property type="match status" value="1"/>
</dbReference>
<keyword evidence="7" id="KW-0547">Nucleotide-binding</keyword>
<evidence type="ECO:0000259" key="17">
    <source>
        <dbReference type="PROSITE" id="PS50110"/>
    </source>
</evidence>
<dbReference type="PANTHER" id="PTHR45339">
    <property type="entry name" value="HYBRID SIGNAL TRANSDUCTION HISTIDINE KINASE J"/>
    <property type="match status" value="1"/>
</dbReference>
<dbReference type="GO" id="GO:0000155">
    <property type="term" value="F:phosphorelay sensor kinase activity"/>
    <property type="evidence" value="ECO:0007669"/>
    <property type="project" value="InterPro"/>
</dbReference>
<dbReference type="InterPro" id="IPR001789">
    <property type="entry name" value="Sig_transdc_resp-reg_receiver"/>
</dbReference>
<dbReference type="CDD" id="cd16922">
    <property type="entry name" value="HATPase_EvgS-ArcB-TorS-like"/>
    <property type="match status" value="1"/>
</dbReference>
<dbReference type="EMBL" id="QZEV01000012">
    <property type="protein sequence ID" value="RJL06176.1"/>
    <property type="molecule type" value="Genomic_DNA"/>
</dbReference>
<evidence type="ECO:0000256" key="13">
    <source>
        <dbReference type="PROSITE-ProRule" id="PRU00110"/>
    </source>
</evidence>
<dbReference type="Pfam" id="PF01627">
    <property type="entry name" value="Hpt"/>
    <property type="match status" value="1"/>
</dbReference>
<feature type="domain" description="Response regulatory" evidence="17">
    <location>
        <begin position="596"/>
        <end position="714"/>
    </location>
</feature>
<keyword evidence="12 15" id="KW-0472">Membrane</keyword>
<comment type="catalytic activity">
    <reaction evidence="1">
        <text>ATP + protein L-histidine = ADP + protein N-phospho-L-histidine.</text>
        <dbReference type="EC" id="2.7.13.3"/>
    </reaction>
</comment>
<dbReference type="FunFam" id="1.10.287.130:FF:000004">
    <property type="entry name" value="Ethylene receptor 1"/>
    <property type="match status" value="1"/>
</dbReference>
<evidence type="ECO:0000256" key="14">
    <source>
        <dbReference type="PROSITE-ProRule" id="PRU00169"/>
    </source>
</evidence>
<dbReference type="Pfam" id="PF02518">
    <property type="entry name" value="HATPase_c"/>
    <property type="match status" value="1"/>
</dbReference>
<dbReference type="Proteomes" id="UP000285530">
    <property type="component" value="Unassembled WGS sequence"/>
</dbReference>
<evidence type="ECO:0000256" key="2">
    <source>
        <dbReference type="ARBA" id="ARBA00004370"/>
    </source>
</evidence>
<dbReference type="Gene3D" id="1.20.120.160">
    <property type="entry name" value="HPT domain"/>
    <property type="match status" value="1"/>
</dbReference>
<feature type="transmembrane region" description="Helical" evidence="15">
    <location>
        <begin position="72"/>
        <end position="92"/>
    </location>
</feature>